<sequence length="51" mass="6216">MVLLSANQIKWLQRSYRRKLMFDIRNSVDSLRLNWSRVHLVALWVQSARIF</sequence>
<reference evidence="2" key="1">
    <citation type="submission" date="2005-10" db="EMBL/GenBank/DDBJ databases">
        <title>Complete sequence of Pelobacter carbinolicus DSM 2380.</title>
        <authorList>
            <person name="Copeland A."/>
            <person name="Lucas S."/>
            <person name="Lapidus A."/>
            <person name="Barry K."/>
            <person name="Detter J.C."/>
            <person name="Glavina T."/>
            <person name="Hammon N."/>
            <person name="Israni S."/>
            <person name="Pitluck S."/>
            <person name="Chertkov O."/>
            <person name="Schmutz J."/>
            <person name="Larimer F."/>
            <person name="Land M."/>
            <person name="Kyrpides N."/>
            <person name="Ivanova N."/>
            <person name="Richardson P."/>
        </authorList>
    </citation>
    <scope>NUCLEOTIDE SEQUENCE [LARGE SCALE GENOMIC DNA]</scope>
    <source>
        <strain evidence="2">DSM 2380 / NBRC 103641 / GraBd1</strain>
    </source>
</reference>
<reference evidence="1 2" key="2">
    <citation type="journal article" date="2012" name="BMC Genomics">
        <title>The genome of Pelobacter carbinolicus reveals surprising metabolic capabilities and physiological features.</title>
        <authorList>
            <person name="Aklujkar M."/>
            <person name="Haveman S.A."/>
            <person name="Didonato R.Jr."/>
            <person name="Chertkov O."/>
            <person name="Han C.S."/>
            <person name="Land M.L."/>
            <person name="Brown P."/>
            <person name="Lovley D.R."/>
        </authorList>
    </citation>
    <scope>NUCLEOTIDE SEQUENCE [LARGE SCALE GENOMIC DNA]</scope>
    <source>
        <strain evidence="2">DSM 2380 / NBRC 103641 / GraBd1</strain>
    </source>
</reference>
<protein>
    <submittedName>
        <fullName evidence="1">Uncharacterized protein</fullName>
    </submittedName>
</protein>
<evidence type="ECO:0000313" key="2">
    <source>
        <dbReference type="Proteomes" id="UP000002534"/>
    </source>
</evidence>
<name>Q0C6I5_SYNC1</name>
<dbReference type="Proteomes" id="UP000002534">
    <property type="component" value="Chromosome"/>
</dbReference>
<dbReference type="HOGENOM" id="CLU_3101924_0_0_7"/>
<accession>Q0C6I5</accession>
<gene>
    <name evidence="1" type="ordered locus">Pcar_3337</name>
</gene>
<organism evidence="1 2">
    <name type="scientific">Syntrophotalea carbinolica (strain DSM 2380 / NBRC 103641 / GraBd1)</name>
    <name type="common">Pelobacter carbinolicus</name>
    <dbReference type="NCBI Taxonomy" id="338963"/>
    <lineage>
        <taxon>Bacteria</taxon>
        <taxon>Pseudomonadati</taxon>
        <taxon>Thermodesulfobacteriota</taxon>
        <taxon>Desulfuromonadia</taxon>
        <taxon>Desulfuromonadales</taxon>
        <taxon>Syntrophotaleaceae</taxon>
        <taxon>Syntrophotalea</taxon>
    </lineage>
</organism>
<proteinExistence type="predicted"/>
<dbReference type="EMBL" id="CP000142">
    <property type="protein sequence ID" value="ABI81953.1"/>
    <property type="molecule type" value="Genomic_DNA"/>
</dbReference>
<dbReference type="KEGG" id="pca:Pcar_3337"/>
<keyword evidence="2" id="KW-1185">Reference proteome</keyword>
<evidence type="ECO:0000313" key="1">
    <source>
        <dbReference type="EMBL" id="ABI81953.1"/>
    </source>
</evidence>
<dbReference type="AlphaFoldDB" id="Q0C6I5"/>